<sequence>MSSESVQPLRINKSTPASSPVKSNGSSAQRPLSEITSTERRRNSPSYSQATRNMVLNRDSSPFDTSPFNKSPRLFWQGRDPNSPSRFDSENSFDREFSPSPHRRSSIENLKKASRVKNSAMFAREQKNEYDPTSVQVIERPLAAGRPLSTQVQGSAFGGRGVDALRSPAKPFGGHRRGESQSKMASFSPSKTEAKAIEQASATSPSANPLGSPTKSSLSTNGRFNHFEPESGIWSEDDSEFKASTPRPLRRHAKSVTFDAAPPQINEYEMVTPDPSSVASGSREGSYDSEYTDEDESFGRGSSMDRDDSFDASLEDTDKTPVVLPEDWRHMSPDNANTSLADTFEDPFDGRESSPMPTATPNQKRPDMYRSNSTNSDGSSRPLPPLPGNSDTRGRRESSAGLSAAAERVSSAQRSLPSPPRAAATSKAEILGMRDASMSLEDRLRLMGLQDLPQHSAEEEHTAPLPATGVADVTDEPEAEHSVAEVDDSMLQEIKIPRISRESILRKVKSRNFDDIDFDFHSARSSPEPEPEQSYGDLDPDVPIPSREASSNFDEVVPDIPIKEEGESGNEIDIYSVPELYQPQRSPVTSRYSPQSEPERQAQSNSTTEDEGPPTPKAEDFLTPKSDDTRTEKFDKFDHKHMSLPEFGLFLNNDDFNLQLQPYMSAPDTEAATTASLESAPKLDAVHSFLEQPITPLEDLPLPVVLGQSFNPEDERCDTPDSVIHHLVVESPQRDSPSIPEAVATIRAPGGKLKTRPSATPADMAAMAASRRQVSGEHPPPIPQRNARRPSMSVEPEAESLSSEDAGLDSELQAESEPKRHESFMMLDIPNTGIGEDIGLGLDREFERVIESQKKGYLMRQNTKVVVASSRQFSNENPPMSPTGETMVPDLRGTRSAGSSPRKASHERTKSWTTEPWNGKPRRKSVRQNSVSTSRKSTSGPVPPLPGQESNVNGLGTVAEDGMVTTPDEDEGAERGRLFVKVVGVKDLDLPLPKTERTWFQLTLDNGLHCVTTSWLELGRSAPIGQEFELVVLNDLEFQLTLQTKLQEPPKTVEPMPAPPAKVASPKKQSAFSRLLSSPKKRKETERKQQEELDRAEQRRQEELRVKRASVQPTAWDLLHDLVAPDGSFARAYICLKNHENQAFGRPFTVDVPCFNEWAVEDSIVNSVKSKRGGVVRKPPYRVGKLTLQLLYVPKPKGAKDEDMPKSLNACVRELREAEEQKARTWEGHLSQQGGDCPYWRRRFFRLTGGKLTAFHESTRQPRATINLAKAVKLIDDRSSLTQSASTKNGGRRKSAFAEEEEGYMFVEEGFRIRFANGECIDFYADNAADKEGWMKVLSETVGKEARKASGGWTDLVLEKEKREKALLGTHMQKEGAGGRPSMGRTGSRTAPTSPSKPPRDAPPPPPMEKSPRHSSQRQTGMRREQVRSMVF</sequence>
<evidence type="ECO:0000313" key="6">
    <source>
        <dbReference type="Proteomes" id="UP000016924"/>
    </source>
</evidence>
<evidence type="ECO:0000256" key="1">
    <source>
        <dbReference type="ARBA" id="ARBA00022618"/>
    </source>
</evidence>
<dbReference type="STRING" id="1168221.R7Z2R2"/>
<keyword evidence="1" id="KW-0132">Cell division</keyword>
<dbReference type="SMART" id="SM00233">
    <property type="entry name" value="PH"/>
    <property type="match status" value="1"/>
</dbReference>
<reference evidence="6" key="1">
    <citation type="submission" date="2012-06" db="EMBL/GenBank/DDBJ databases">
        <title>The genome sequence of Coniosporium apollinis CBS 100218.</title>
        <authorList>
            <consortium name="The Broad Institute Genome Sequencing Platform"/>
            <person name="Cuomo C."/>
            <person name="Gorbushina A."/>
            <person name="Noack S."/>
            <person name="Walker B."/>
            <person name="Young S.K."/>
            <person name="Zeng Q."/>
            <person name="Gargeya S."/>
            <person name="Fitzgerald M."/>
            <person name="Haas B."/>
            <person name="Abouelleil A."/>
            <person name="Alvarado L."/>
            <person name="Arachchi H.M."/>
            <person name="Berlin A.M."/>
            <person name="Chapman S.B."/>
            <person name="Goldberg J."/>
            <person name="Griggs A."/>
            <person name="Gujja S."/>
            <person name="Hansen M."/>
            <person name="Howarth C."/>
            <person name="Imamovic A."/>
            <person name="Larimer J."/>
            <person name="McCowan C."/>
            <person name="Montmayeur A."/>
            <person name="Murphy C."/>
            <person name="Neiman D."/>
            <person name="Pearson M."/>
            <person name="Priest M."/>
            <person name="Roberts A."/>
            <person name="Saif S."/>
            <person name="Shea T."/>
            <person name="Sisk P."/>
            <person name="Sykes S."/>
            <person name="Wortman J."/>
            <person name="Nusbaum C."/>
            <person name="Birren B."/>
        </authorList>
    </citation>
    <scope>NUCLEOTIDE SEQUENCE [LARGE SCALE GENOMIC DNA]</scope>
    <source>
        <strain evidence="6">CBS 100218</strain>
    </source>
</reference>
<feature type="region of interest" description="Disordered" evidence="3">
    <location>
        <begin position="870"/>
        <end position="961"/>
    </location>
</feature>
<dbReference type="InterPro" id="IPR011993">
    <property type="entry name" value="PH-like_dom_sf"/>
</dbReference>
<feature type="compositionally biased region" description="Polar residues" evidence="3">
    <location>
        <begin position="370"/>
        <end position="379"/>
    </location>
</feature>
<organism evidence="5 6">
    <name type="scientific">Coniosporium apollinis (strain CBS 100218)</name>
    <name type="common">Rock-inhabiting black yeast</name>
    <dbReference type="NCBI Taxonomy" id="1168221"/>
    <lineage>
        <taxon>Eukaryota</taxon>
        <taxon>Fungi</taxon>
        <taxon>Dikarya</taxon>
        <taxon>Ascomycota</taxon>
        <taxon>Pezizomycotina</taxon>
        <taxon>Dothideomycetes</taxon>
        <taxon>Dothideomycetes incertae sedis</taxon>
        <taxon>Coniosporium</taxon>
    </lineage>
</organism>
<evidence type="ECO:0000256" key="3">
    <source>
        <dbReference type="SAM" id="MobiDB-lite"/>
    </source>
</evidence>
<feature type="region of interest" description="Disordered" evidence="3">
    <location>
        <begin position="1368"/>
        <end position="1432"/>
    </location>
</feature>
<name>R7Z2R2_CONA1</name>
<feature type="compositionally biased region" description="Polar residues" evidence="3">
    <location>
        <begin position="1"/>
        <end position="36"/>
    </location>
</feature>
<dbReference type="InterPro" id="IPR012966">
    <property type="entry name" value="AHD"/>
</dbReference>
<feature type="compositionally biased region" description="Low complexity" evidence="3">
    <location>
        <begin position="757"/>
        <end position="770"/>
    </location>
</feature>
<feature type="compositionally biased region" description="Basic and acidic residues" evidence="3">
    <location>
        <begin position="1083"/>
        <end position="1105"/>
    </location>
</feature>
<evidence type="ECO:0000256" key="2">
    <source>
        <dbReference type="ARBA" id="ARBA00023306"/>
    </source>
</evidence>
<dbReference type="SUPFAM" id="SSF50729">
    <property type="entry name" value="PH domain-like"/>
    <property type="match status" value="1"/>
</dbReference>
<evidence type="ECO:0000259" key="4">
    <source>
        <dbReference type="PROSITE" id="PS50003"/>
    </source>
</evidence>
<dbReference type="GeneID" id="19904952"/>
<keyword evidence="2" id="KW-0131">Cell cycle</keyword>
<feature type="compositionally biased region" description="Polar residues" evidence="3">
    <location>
        <begin position="583"/>
        <end position="607"/>
    </location>
</feature>
<gene>
    <name evidence="5" type="ORF">W97_07641</name>
</gene>
<dbReference type="PANTHER" id="PTHR36100">
    <property type="entry name" value="BUD SITE SELECTION PROTEIN 4"/>
    <property type="match status" value="1"/>
</dbReference>
<dbReference type="eggNOG" id="ENOG502REBM">
    <property type="taxonomic scope" value="Eukaryota"/>
</dbReference>
<feature type="compositionally biased region" description="Basic and acidic residues" evidence="3">
    <location>
        <begin position="1422"/>
        <end position="1432"/>
    </location>
</feature>
<dbReference type="InterPro" id="IPR001849">
    <property type="entry name" value="PH_domain"/>
</dbReference>
<dbReference type="FunFam" id="2.30.29.30:FF:000311">
    <property type="entry name" value="GTP binding protein (Bud4)"/>
    <property type="match status" value="1"/>
</dbReference>
<feature type="compositionally biased region" description="Polar residues" evidence="3">
    <location>
        <begin position="200"/>
        <end position="223"/>
    </location>
</feature>
<dbReference type="GO" id="GO:0051301">
    <property type="term" value="P:cell division"/>
    <property type="evidence" value="ECO:0007669"/>
    <property type="project" value="UniProtKB-KW"/>
</dbReference>
<feature type="region of interest" description="Disordered" evidence="3">
    <location>
        <begin position="1"/>
        <end position="108"/>
    </location>
</feature>
<feature type="region of interest" description="Disordered" evidence="3">
    <location>
        <begin position="518"/>
        <end position="638"/>
    </location>
</feature>
<dbReference type="OMA" id="MFAREQK"/>
<feature type="compositionally biased region" description="Basic and acidic residues" evidence="3">
    <location>
        <begin position="617"/>
        <end position="638"/>
    </location>
</feature>
<dbReference type="InterPro" id="IPR052007">
    <property type="entry name" value="Bud4"/>
</dbReference>
<feature type="compositionally biased region" description="Pro residues" evidence="3">
    <location>
        <begin position="1395"/>
        <end position="1409"/>
    </location>
</feature>
<protein>
    <recommendedName>
        <fullName evidence="4">PH domain-containing protein</fullName>
    </recommendedName>
</protein>
<dbReference type="RefSeq" id="XP_007783700.1">
    <property type="nucleotide sequence ID" value="XM_007785510.1"/>
</dbReference>
<dbReference type="EMBL" id="JH767595">
    <property type="protein sequence ID" value="EON68383.1"/>
    <property type="molecule type" value="Genomic_DNA"/>
</dbReference>
<dbReference type="Pfam" id="PF00169">
    <property type="entry name" value="PH"/>
    <property type="match status" value="1"/>
</dbReference>
<dbReference type="GO" id="GO:0005525">
    <property type="term" value="F:GTP binding"/>
    <property type="evidence" value="ECO:0007669"/>
    <property type="project" value="TreeGrafter"/>
</dbReference>
<dbReference type="Proteomes" id="UP000016924">
    <property type="component" value="Unassembled WGS sequence"/>
</dbReference>
<feature type="region of interest" description="Disordered" evidence="3">
    <location>
        <begin position="146"/>
        <end position="430"/>
    </location>
</feature>
<feature type="compositionally biased region" description="Polar residues" evidence="3">
    <location>
        <begin position="44"/>
        <end position="69"/>
    </location>
</feature>
<proteinExistence type="predicted"/>
<feature type="compositionally biased region" description="Basic and acidic residues" evidence="3">
    <location>
        <begin position="87"/>
        <end position="97"/>
    </location>
</feature>
<dbReference type="OrthoDB" id="2123378at2759"/>
<keyword evidence="6" id="KW-1185">Reference proteome</keyword>
<dbReference type="CDD" id="cd13278">
    <property type="entry name" value="PH_Bud4"/>
    <property type="match status" value="1"/>
</dbReference>
<feature type="compositionally biased region" description="Polar residues" evidence="3">
    <location>
        <begin position="181"/>
        <end position="191"/>
    </location>
</feature>
<feature type="domain" description="PH" evidence="4">
    <location>
        <begin position="1223"/>
        <end position="1343"/>
    </location>
</feature>
<feature type="compositionally biased region" description="Polar residues" evidence="3">
    <location>
        <begin position="927"/>
        <end position="940"/>
    </location>
</feature>
<evidence type="ECO:0000313" key="5">
    <source>
        <dbReference type="EMBL" id="EON68383.1"/>
    </source>
</evidence>
<dbReference type="Gene3D" id="2.30.29.30">
    <property type="entry name" value="Pleckstrin-homology domain (PH domain)/Phosphotyrosine-binding domain (PTB)"/>
    <property type="match status" value="1"/>
</dbReference>
<dbReference type="Pfam" id="PF08174">
    <property type="entry name" value="Anillin"/>
    <property type="match status" value="1"/>
</dbReference>
<dbReference type="PROSITE" id="PS50003">
    <property type="entry name" value="PH_DOMAIN"/>
    <property type="match status" value="1"/>
</dbReference>
<dbReference type="PANTHER" id="PTHR36100:SF1">
    <property type="entry name" value="BUD SITE SELECTION PROTEIN 4"/>
    <property type="match status" value="1"/>
</dbReference>
<accession>R7Z2R2</accession>
<feature type="region of interest" description="Disordered" evidence="3">
    <location>
        <begin position="1047"/>
        <end position="1105"/>
    </location>
</feature>
<dbReference type="HOGENOM" id="CLU_002541_1_0_1"/>
<feature type="region of interest" description="Disordered" evidence="3">
    <location>
        <begin position="746"/>
        <end position="819"/>
    </location>
</feature>